<dbReference type="PRINTS" id="PR00724">
    <property type="entry name" value="CRBOXYPTASEC"/>
</dbReference>
<evidence type="ECO:0000313" key="11">
    <source>
        <dbReference type="Proteomes" id="UP000504610"/>
    </source>
</evidence>
<dbReference type="InterPro" id="IPR001563">
    <property type="entry name" value="Peptidase_S10"/>
</dbReference>
<keyword evidence="11" id="KW-1185">Reference proteome</keyword>
<dbReference type="SUPFAM" id="SSF53474">
    <property type="entry name" value="alpha/beta-Hydrolases"/>
    <property type="match status" value="1"/>
</dbReference>
<evidence type="ECO:0000256" key="3">
    <source>
        <dbReference type="ARBA" id="ARBA00022645"/>
    </source>
</evidence>
<gene>
    <name evidence="12" type="primary">LOC108850182</name>
</gene>
<dbReference type="GO" id="GO:0006508">
    <property type="term" value="P:proteolysis"/>
    <property type="evidence" value="ECO:0007669"/>
    <property type="project" value="UniProtKB-KW"/>
</dbReference>
<keyword evidence="3" id="KW-0121">Carboxypeptidase</keyword>
<dbReference type="Gene3D" id="6.10.250.940">
    <property type="match status" value="1"/>
</dbReference>
<keyword evidence="6" id="KW-0378">Hydrolase</keyword>
<dbReference type="AlphaFoldDB" id="A0A6J0N3M5"/>
<evidence type="ECO:0000256" key="9">
    <source>
        <dbReference type="ARBA" id="ARBA00037399"/>
    </source>
</evidence>
<keyword evidence="7" id="KW-1015">Disulfide bond</keyword>
<evidence type="ECO:0000256" key="1">
    <source>
        <dbReference type="ARBA" id="ARBA00004613"/>
    </source>
</evidence>
<evidence type="ECO:0000256" key="6">
    <source>
        <dbReference type="ARBA" id="ARBA00022801"/>
    </source>
</evidence>
<keyword evidence="8" id="KW-0325">Glycoprotein</keyword>
<name>A0A6J0N3M5_RAPSA</name>
<evidence type="ECO:0000256" key="10">
    <source>
        <dbReference type="SAM" id="SignalP"/>
    </source>
</evidence>
<evidence type="ECO:0000256" key="5">
    <source>
        <dbReference type="ARBA" id="ARBA00022729"/>
    </source>
</evidence>
<dbReference type="Pfam" id="PF00450">
    <property type="entry name" value="Peptidase_S10"/>
    <property type="match status" value="1"/>
</dbReference>
<accession>A0A6J0N3M5</accession>
<dbReference type="GO" id="GO:0004185">
    <property type="term" value="F:serine-type carboxypeptidase activity"/>
    <property type="evidence" value="ECO:0007669"/>
    <property type="project" value="InterPro"/>
</dbReference>
<dbReference type="PANTHER" id="PTHR11802:SF132">
    <property type="entry name" value="SERINE CARBOXYPEPTIDASE-LIKE 36-RELATED"/>
    <property type="match status" value="1"/>
</dbReference>
<dbReference type="Proteomes" id="UP000504610">
    <property type="component" value="Chromosome 4"/>
</dbReference>
<comment type="similarity">
    <text evidence="2">Belongs to the peptidase S10 family.</text>
</comment>
<reference evidence="12" key="2">
    <citation type="submission" date="2025-08" db="UniProtKB">
        <authorList>
            <consortium name="RefSeq"/>
        </authorList>
    </citation>
    <scope>IDENTIFICATION</scope>
    <source>
        <tissue evidence="12">Leaf</tissue>
    </source>
</reference>
<comment type="subcellular location">
    <subcellularLocation>
        <location evidence="1">Secreted</location>
    </subcellularLocation>
</comment>
<keyword evidence="5 10" id="KW-0732">Signal</keyword>
<dbReference type="GO" id="GO:0005576">
    <property type="term" value="C:extracellular region"/>
    <property type="evidence" value="ECO:0007669"/>
    <property type="project" value="UniProtKB-SubCell"/>
</dbReference>
<evidence type="ECO:0000256" key="4">
    <source>
        <dbReference type="ARBA" id="ARBA00022670"/>
    </source>
</evidence>
<proteinExistence type="inferred from homology"/>
<dbReference type="FunFam" id="3.40.50.12670:FF:000002">
    <property type="entry name" value="Carboxypeptidase"/>
    <property type="match status" value="1"/>
</dbReference>
<dbReference type="Gene3D" id="3.40.50.1820">
    <property type="entry name" value="alpha/beta hydrolase"/>
    <property type="match status" value="1"/>
</dbReference>
<dbReference type="Gene3D" id="3.40.50.11320">
    <property type="match status" value="1"/>
</dbReference>
<evidence type="ECO:0000313" key="12">
    <source>
        <dbReference type="RefSeq" id="XP_018479257.1"/>
    </source>
</evidence>
<keyword evidence="4" id="KW-0645">Protease</keyword>
<comment type="function">
    <text evidence="9">Probable carboxypeptidase.</text>
</comment>
<dbReference type="FunFam" id="3.40.50.11320:FF:000002">
    <property type="entry name" value="Carboxypeptidase"/>
    <property type="match status" value="1"/>
</dbReference>
<dbReference type="GO" id="GO:0005773">
    <property type="term" value="C:vacuole"/>
    <property type="evidence" value="ECO:0007669"/>
    <property type="project" value="TreeGrafter"/>
</dbReference>
<protein>
    <submittedName>
        <fullName evidence="12">Serine carboxypeptidase-like 36</fullName>
    </submittedName>
</protein>
<feature type="signal peptide" evidence="10">
    <location>
        <begin position="1"/>
        <end position="25"/>
    </location>
</feature>
<dbReference type="FunFam" id="3.40.50.1820:FF:000211">
    <property type="entry name" value="Carboxypeptidase"/>
    <property type="match status" value="1"/>
</dbReference>
<reference evidence="11" key="1">
    <citation type="journal article" date="2019" name="Database">
        <title>The radish genome database (RadishGD): an integrated information resource for radish genomics.</title>
        <authorList>
            <person name="Yu H.J."/>
            <person name="Baek S."/>
            <person name="Lee Y.J."/>
            <person name="Cho A."/>
            <person name="Mun J.H."/>
        </authorList>
    </citation>
    <scope>NUCLEOTIDE SEQUENCE [LARGE SCALE GENOMIC DNA]</scope>
    <source>
        <strain evidence="11">cv. WK10039</strain>
    </source>
</reference>
<evidence type="ECO:0000256" key="7">
    <source>
        <dbReference type="ARBA" id="ARBA00023157"/>
    </source>
</evidence>
<feature type="chain" id="PRO_5026684897" evidence="10">
    <location>
        <begin position="26"/>
        <end position="465"/>
    </location>
</feature>
<dbReference type="OrthoDB" id="443318at2759"/>
<evidence type="ECO:0000256" key="8">
    <source>
        <dbReference type="ARBA" id="ARBA00023180"/>
    </source>
</evidence>
<dbReference type="KEGG" id="rsz:108850182"/>
<dbReference type="RefSeq" id="XP_018479257.1">
    <property type="nucleotide sequence ID" value="XM_018623755.1"/>
</dbReference>
<sequence>MEKKQVLSVTAYVFLFLSLASQIHCRCHSNGIRGGVNQQEPKEKDLIRSFPGQPRVSFKQYGGFVPVNETTGRFFYYYFVEAIKASDSAPLVLWLNGGPGCSSLGGGALMEHGPFRVHSDGKTLFRNPYAFNNEANVLYLESPAGVGFSYTNTPEDMIDPTDNKTAEDNYMFLVKWLERFPEYNGREFYISGQSYAGHYGPQLAELILRRNKQTFINLRGLLLGNPALDPMAESNSQKPFMLSHAIISQKYMDDFLNCQKGPVLDLQICDDALTKIEAQMKHVNSYSILAPVCKNAMLTSKPKKGTTVMGYDPCNDHYVTAYLNSEEVQKAIHVKSTKIQYVWQHCNHTLIDFWSQEDLELITVPLLHEIMGQGVRILVYSGDLDSMIPVTGTIQVIKSMNLTVEKSWHQWFSGGEVGGFTEEYEGNLTFATVRAAGHSVPLDQPIRALTIFTSFIRNTPLPSTL</sequence>
<organism evidence="11 12">
    <name type="scientific">Raphanus sativus</name>
    <name type="common">Radish</name>
    <name type="synonym">Raphanus raphanistrum var. sativus</name>
    <dbReference type="NCBI Taxonomy" id="3726"/>
    <lineage>
        <taxon>Eukaryota</taxon>
        <taxon>Viridiplantae</taxon>
        <taxon>Streptophyta</taxon>
        <taxon>Embryophyta</taxon>
        <taxon>Tracheophyta</taxon>
        <taxon>Spermatophyta</taxon>
        <taxon>Magnoliopsida</taxon>
        <taxon>eudicotyledons</taxon>
        <taxon>Gunneridae</taxon>
        <taxon>Pentapetalae</taxon>
        <taxon>rosids</taxon>
        <taxon>malvids</taxon>
        <taxon>Brassicales</taxon>
        <taxon>Brassicaceae</taxon>
        <taxon>Brassiceae</taxon>
        <taxon>Raphanus</taxon>
    </lineage>
</organism>
<dbReference type="InterPro" id="IPR029058">
    <property type="entry name" value="AB_hydrolase_fold"/>
</dbReference>
<evidence type="ECO:0000256" key="2">
    <source>
        <dbReference type="ARBA" id="ARBA00009431"/>
    </source>
</evidence>
<dbReference type="PANTHER" id="PTHR11802">
    <property type="entry name" value="SERINE PROTEASE FAMILY S10 SERINE CARBOXYPEPTIDASE"/>
    <property type="match status" value="1"/>
</dbReference>
<dbReference type="GeneID" id="108850182"/>